<reference evidence="2" key="1">
    <citation type="journal article" date="2021" name="Front. Microbiol.">
        <title>Comprehensive Comparative Genomics and Phenotyping of Methylobacterium Species.</title>
        <authorList>
            <person name="Alessa O."/>
            <person name="Ogura Y."/>
            <person name="Fujitani Y."/>
            <person name="Takami H."/>
            <person name="Hayashi T."/>
            <person name="Sahin N."/>
            <person name="Tani A."/>
        </authorList>
    </citation>
    <scope>NUCLEOTIDE SEQUENCE</scope>
    <source>
        <strain evidence="2">NBRC 15686</strain>
    </source>
</reference>
<protein>
    <recommendedName>
        <fullName evidence="1">Cyclic nucleotide-binding domain-containing protein</fullName>
    </recommendedName>
</protein>
<dbReference type="InterPro" id="IPR000595">
    <property type="entry name" value="cNMP-bd_dom"/>
</dbReference>
<reference evidence="2" key="2">
    <citation type="submission" date="2021-08" db="EMBL/GenBank/DDBJ databases">
        <authorList>
            <person name="Tani A."/>
            <person name="Ola A."/>
            <person name="Ogura Y."/>
            <person name="Katsura K."/>
            <person name="Hayashi T."/>
        </authorList>
    </citation>
    <scope>NUCLEOTIDE SEQUENCE</scope>
    <source>
        <strain evidence="2">NBRC 15686</strain>
    </source>
</reference>
<dbReference type="EMBL" id="BPRC01000003">
    <property type="protein sequence ID" value="GJE64361.1"/>
    <property type="molecule type" value="Genomic_DNA"/>
</dbReference>
<evidence type="ECO:0000313" key="2">
    <source>
        <dbReference type="EMBL" id="GJE64361.1"/>
    </source>
</evidence>
<gene>
    <name evidence="2" type="ORF">LNAOJCKE_1565</name>
</gene>
<evidence type="ECO:0000259" key="1">
    <source>
        <dbReference type="PROSITE" id="PS50042"/>
    </source>
</evidence>
<proteinExistence type="predicted"/>
<keyword evidence="3" id="KW-1185">Reference proteome</keyword>
<dbReference type="RefSeq" id="WP_238223708.1">
    <property type="nucleotide sequence ID" value="NZ_BAAADH010000106.1"/>
</dbReference>
<sequence>MTARVRALVRLLEAWDGQVEPPASVEAVIREREPRLTDATLGELVRAAREDLGDVLPALAALPTLPPEEVRCLSARLGWTVRTLCDLGPDTDKPELRLEAALISAALWDEAGGFWEAARPQLGGRRIVAMVLPMVVRSRRPQAQIPPDAPVWEREHLGALQEVEQAHDWARLGELALAFPHMPRLDVAAAQALYGLAALDRPRLIYLIDEVASWMHGDMLLGPLPLGEAIRTSVASISPLARFAVMERVVRREKRTLTSEEETALRDLLLVLARDRVEWPGWLAVCNRYPVRNPHMQAALGRALARSDEAALQAYVDSIELSTLGGDGRVAVTRCLTVFRSLANARRRRALWQRAFERWRMWDFDVAGRDRNLNAISTTELDYGVVGWLVEGQPSEAAPDPDAEFAHGLCELDRGWHPSITAATSMFFRLLSRYQITAHAGTKSADDRDWLPGSTVYVPPAASGIFVQRRYHWNGQ</sequence>
<evidence type="ECO:0000313" key="3">
    <source>
        <dbReference type="Proteomes" id="UP001055039"/>
    </source>
</evidence>
<accession>A0ABQ4UAN7</accession>
<organism evidence="2 3">
    <name type="scientific">Methylorubrum aminovorans</name>
    <dbReference type="NCBI Taxonomy" id="269069"/>
    <lineage>
        <taxon>Bacteria</taxon>
        <taxon>Pseudomonadati</taxon>
        <taxon>Pseudomonadota</taxon>
        <taxon>Alphaproteobacteria</taxon>
        <taxon>Hyphomicrobiales</taxon>
        <taxon>Methylobacteriaceae</taxon>
        <taxon>Methylorubrum</taxon>
    </lineage>
</organism>
<name>A0ABQ4UAN7_9HYPH</name>
<dbReference type="Proteomes" id="UP001055039">
    <property type="component" value="Unassembled WGS sequence"/>
</dbReference>
<comment type="caution">
    <text evidence="2">The sequence shown here is derived from an EMBL/GenBank/DDBJ whole genome shotgun (WGS) entry which is preliminary data.</text>
</comment>
<dbReference type="PROSITE" id="PS50042">
    <property type="entry name" value="CNMP_BINDING_3"/>
    <property type="match status" value="1"/>
</dbReference>
<feature type="domain" description="Cyclic nucleotide-binding" evidence="1">
    <location>
        <begin position="172"/>
        <end position="208"/>
    </location>
</feature>